<dbReference type="EMBL" id="UGRI01000002">
    <property type="protein sequence ID" value="SUB32113.1"/>
    <property type="molecule type" value="Genomic_DNA"/>
</dbReference>
<feature type="domain" description="Elongation factor EFG" evidence="7">
    <location>
        <begin position="178"/>
        <end position="266"/>
    </location>
</feature>
<dbReference type="SMART" id="SM00889">
    <property type="entry name" value="EFG_IV"/>
    <property type="match status" value="1"/>
</dbReference>
<comment type="function">
    <text evidence="6">Catalyzes the GTP-dependent ribosomal translocation step during translation elongation. During this step, the ribosome changes from the pre-translocational (PRE) to the post-translocational (POST) state as the newly formed A-site-bound peptidyl-tRNA and P-site-bound deacylated tRNA move to the P and E sites, respectively. Catalyzes the coordinated movement of the two tRNA molecules, the mRNA and conformational changes in the ribosome.</text>
</comment>
<dbReference type="CDD" id="cd01434">
    <property type="entry name" value="EFG_mtEFG1_IV"/>
    <property type="match status" value="1"/>
</dbReference>
<dbReference type="AlphaFoldDB" id="A0A379B0H4"/>
<dbReference type="CDD" id="cd03713">
    <property type="entry name" value="EFG_mtEFG_C"/>
    <property type="match status" value="1"/>
</dbReference>
<dbReference type="PANTHER" id="PTHR43261:SF1">
    <property type="entry name" value="RIBOSOME-RELEASING FACTOR 2, MITOCHONDRIAL"/>
    <property type="match status" value="1"/>
</dbReference>
<protein>
    <recommendedName>
        <fullName evidence="1">Elongation factor G</fullName>
    </recommendedName>
</protein>
<dbReference type="GO" id="GO:0005525">
    <property type="term" value="F:GTP binding"/>
    <property type="evidence" value="ECO:0007669"/>
    <property type="project" value="UniProtKB-KW"/>
</dbReference>
<dbReference type="SUPFAM" id="SSF54211">
    <property type="entry name" value="Ribosomal protein S5 domain 2-like"/>
    <property type="match status" value="1"/>
</dbReference>
<evidence type="ECO:0000256" key="5">
    <source>
        <dbReference type="ARBA" id="ARBA00023134"/>
    </source>
</evidence>
<dbReference type="PANTHER" id="PTHR43261">
    <property type="entry name" value="TRANSLATION ELONGATION FACTOR G-RELATED"/>
    <property type="match status" value="1"/>
</dbReference>
<evidence type="ECO:0000256" key="1">
    <source>
        <dbReference type="ARBA" id="ARBA00017872"/>
    </source>
</evidence>
<dbReference type="Gene3D" id="3.30.230.10">
    <property type="match status" value="1"/>
</dbReference>
<sequence>MGIALNRLAKEDPSFRVRTDEESGQTIISGMGELHLEIIVDRMKREFGVEANIGAPQVAYRETIRKAVKAEYKHAKQSGGKGQYGHVVIEMEPMEPGGEGYEFIDEIKGGVIPREFIPSVDKGIRDTLPNGIVAGYPVVDVRIRLVFGSYHDVDSSQLAFELAASQAFKEGMRQASPALLEPIMAVEVETPEEYMGDVMGDLNRRRGVVLGMDDDGIGGKKVRAEVPLAEMFGYSTDLRSATQGRATYSMEFKKYSEAPAHIAAAVTEARKG</sequence>
<evidence type="ECO:0000259" key="8">
    <source>
        <dbReference type="SMART" id="SM00889"/>
    </source>
</evidence>
<dbReference type="InterPro" id="IPR035647">
    <property type="entry name" value="EFG_III/V"/>
</dbReference>
<evidence type="ECO:0000256" key="2">
    <source>
        <dbReference type="ARBA" id="ARBA00022741"/>
    </source>
</evidence>
<dbReference type="Pfam" id="PF00679">
    <property type="entry name" value="EFG_C"/>
    <property type="match status" value="1"/>
</dbReference>
<dbReference type="SUPFAM" id="SSF54980">
    <property type="entry name" value="EF-G C-terminal domain-like"/>
    <property type="match status" value="2"/>
</dbReference>
<dbReference type="InterPro" id="IPR047872">
    <property type="entry name" value="EFG_IV"/>
</dbReference>
<dbReference type="CDD" id="cd16262">
    <property type="entry name" value="EFG_III"/>
    <property type="match status" value="1"/>
</dbReference>
<dbReference type="FunFam" id="3.30.230.10:FF:000003">
    <property type="entry name" value="Elongation factor G"/>
    <property type="match status" value="1"/>
</dbReference>
<organism evidence="9">
    <name type="scientific">Neisseria gonorrhoeae</name>
    <dbReference type="NCBI Taxonomy" id="485"/>
    <lineage>
        <taxon>Bacteria</taxon>
        <taxon>Pseudomonadati</taxon>
        <taxon>Pseudomonadota</taxon>
        <taxon>Betaproteobacteria</taxon>
        <taxon>Neisseriales</taxon>
        <taxon>Neisseriaceae</taxon>
        <taxon>Neisseria</taxon>
    </lineage>
</organism>
<name>A0A379B0H4_NEIGO</name>
<dbReference type="SMART" id="SM00838">
    <property type="entry name" value="EFG_C"/>
    <property type="match status" value="1"/>
</dbReference>
<dbReference type="InterPro" id="IPR000640">
    <property type="entry name" value="EFG_V-like"/>
</dbReference>
<dbReference type="Pfam" id="PF14492">
    <property type="entry name" value="EFG_III"/>
    <property type="match status" value="1"/>
</dbReference>
<dbReference type="InterPro" id="IPR020568">
    <property type="entry name" value="Ribosomal_Su5_D2-typ_SF"/>
</dbReference>
<evidence type="ECO:0000256" key="6">
    <source>
        <dbReference type="ARBA" id="ARBA00024731"/>
    </source>
</evidence>
<keyword evidence="4" id="KW-0648">Protein biosynthesis</keyword>
<dbReference type="GO" id="GO:0003746">
    <property type="term" value="F:translation elongation factor activity"/>
    <property type="evidence" value="ECO:0007669"/>
    <property type="project" value="UniProtKB-KW"/>
</dbReference>
<keyword evidence="5" id="KW-0342">GTP-binding</keyword>
<dbReference type="FunFam" id="3.30.70.870:FF:000001">
    <property type="entry name" value="Elongation factor G"/>
    <property type="match status" value="1"/>
</dbReference>
<keyword evidence="3 9" id="KW-0251">Elongation factor</keyword>
<dbReference type="InterPro" id="IPR035649">
    <property type="entry name" value="EFG_V"/>
</dbReference>
<dbReference type="InterPro" id="IPR014721">
    <property type="entry name" value="Ribsml_uS5_D2-typ_fold_subgr"/>
</dbReference>
<evidence type="ECO:0000259" key="7">
    <source>
        <dbReference type="SMART" id="SM00838"/>
    </source>
</evidence>
<dbReference type="Gene3D" id="3.30.70.870">
    <property type="entry name" value="Elongation Factor G (Translational Gtpase), domain 3"/>
    <property type="match status" value="1"/>
</dbReference>
<gene>
    <name evidence="9" type="primary">fusA_2</name>
    <name evidence="9" type="ORF">NCTC11421_03543</name>
</gene>
<dbReference type="Gene3D" id="3.30.70.240">
    <property type="match status" value="1"/>
</dbReference>
<evidence type="ECO:0000256" key="3">
    <source>
        <dbReference type="ARBA" id="ARBA00022768"/>
    </source>
</evidence>
<accession>A0A379B0H4</accession>
<feature type="domain" description="Translation elongation factor EFG/EF2" evidence="8">
    <location>
        <begin position="57"/>
        <end position="176"/>
    </location>
</feature>
<dbReference type="InterPro" id="IPR005517">
    <property type="entry name" value="Transl_elong_EFG/EF2_IV"/>
</dbReference>
<proteinExistence type="predicted"/>
<keyword evidence="2" id="KW-0547">Nucleotide-binding</keyword>
<dbReference type="InterPro" id="IPR041095">
    <property type="entry name" value="EFG_II"/>
</dbReference>
<dbReference type="Pfam" id="PF03764">
    <property type="entry name" value="EFG_IV"/>
    <property type="match status" value="1"/>
</dbReference>
<reference evidence="9" key="1">
    <citation type="submission" date="2018-06" db="EMBL/GenBank/DDBJ databases">
        <authorList>
            <consortium name="Pathogen Informatics"/>
            <person name="Doyle S."/>
        </authorList>
    </citation>
    <scope>NUCLEOTIDE SEQUENCE [LARGE SCALE GENOMIC DNA]</scope>
    <source>
        <strain evidence="9">NCTC11421</strain>
    </source>
</reference>
<dbReference type="FunFam" id="3.30.70.240:FF:000001">
    <property type="entry name" value="Elongation factor G"/>
    <property type="match status" value="1"/>
</dbReference>
<dbReference type="InterPro" id="IPR009022">
    <property type="entry name" value="EFG_III"/>
</dbReference>
<dbReference type="GO" id="GO:0032790">
    <property type="term" value="P:ribosome disassembly"/>
    <property type="evidence" value="ECO:0007669"/>
    <property type="project" value="TreeGrafter"/>
</dbReference>
<evidence type="ECO:0000313" key="9">
    <source>
        <dbReference type="EMBL" id="SUB32113.1"/>
    </source>
</evidence>
<dbReference type="GO" id="GO:0017111">
    <property type="term" value="F:ribonucleoside triphosphate phosphatase activity"/>
    <property type="evidence" value="ECO:0007669"/>
    <property type="project" value="UniProtKB-ARBA"/>
</dbReference>
<evidence type="ECO:0000256" key="4">
    <source>
        <dbReference type="ARBA" id="ARBA00022917"/>
    </source>
</evidence>